<keyword evidence="5 9" id="KW-0235">DNA replication</keyword>
<dbReference type="Gene3D" id="1.20.1050.90">
    <property type="entry name" value="RecF/RecN/SMC, N-terminal domain"/>
    <property type="match status" value="1"/>
</dbReference>
<keyword evidence="9" id="KW-0234">DNA repair</keyword>
<dbReference type="NCBIfam" id="TIGR00611">
    <property type="entry name" value="recf"/>
    <property type="match status" value="1"/>
</dbReference>
<evidence type="ECO:0000256" key="1">
    <source>
        <dbReference type="ARBA" id="ARBA00004496"/>
    </source>
</evidence>
<dbReference type="InterPro" id="IPR001238">
    <property type="entry name" value="DNA-binding_RecF"/>
</dbReference>
<evidence type="ECO:0000256" key="2">
    <source>
        <dbReference type="ARBA" id="ARBA00008016"/>
    </source>
</evidence>
<feature type="binding site" evidence="9">
    <location>
        <begin position="30"/>
        <end position="37"/>
    </location>
    <ligand>
        <name>ATP</name>
        <dbReference type="ChEBI" id="CHEBI:30616"/>
    </ligand>
</feature>
<dbReference type="SUPFAM" id="SSF52540">
    <property type="entry name" value="P-loop containing nucleoside triphosphate hydrolases"/>
    <property type="match status" value="1"/>
</dbReference>
<dbReference type="InterPro" id="IPR027417">
    <property type="entry name" value="P-loop_NTPase"/>
</dbReference>
<sequence length="362" mass="41196">MSLTHISLNDFRNIEAISLSPSKDLNLILGQNGSGKTSLLEAIYFLSSGRSFRTNKHKLMIRSSQEKCIVHGKKQLHNLSIPIGISKDQSGDTQLRIQGQASRRIAELAQILPVQVITPESYELFFGGPKERRKFLDLGVFHVEHLFFEVWKSFNKVLKQRNALLKTKPANCVEQIKFWDKQFIELAEQINIYRKAYISRFEGYFFDKIGGISPVFEGLETRYDAGWKGELSDVLQTQLERDLKLGYTSRGPHKADFNFKVHGHNVEGIMSRGQLKLLLYALKITQNNLIEQETEKQSILLIDDLPSELSSETLGCVAKLLTICDSQLFISAISSDSLTPVVERLDKNIEMFHVEHGRLITN</sequence>
<keyword evidence="9" id="KW-0227">DNA damage</keyword>
<dbReference type="Gene3D" id="3.40.50.300">
    <property type="entry name" value="P-loop containing nucleotide triphosphate hydrolases"/>
    <property type="match status" value="1"/>
</dbReference>
<comment type="caution">
    <text evidence="11">The sequence shown here is derived from an EMBL/GenBank/DDBJ whole genome shotgun (WGS) entry which is preliminary data.</text>
</comment>
<dbReference type="PANTHER" id="PTHR32182">
    <property type="entry name" value="DNA REPLICATION AND REPAIR PROTEIN RECF"/>
    <property type="match status" value="1"/>
</dbReference>
<keyword evidence="9" id="KW-0742">SOS response</keyword>
<evidence type="ECO:0000256" key="3">
    <source>
        <dbReference type="ARBA" id="ARBA00020170"/>
    </source>
</evidence>
<dbReference type="RefSeq" id="WP_039611140.1">
    <property type="nucleotide sequence ID" value="NZ_JWIC01000008.1"/>
</dbReference>
<dbReference type="GO" id="GO:0006302">
    <property type="term" value="P:double-strand break repair"/>
    <property type="evidence" value="ECO:0007669"/>
    <property type="project" value="TreeGrafter"/>
</dbReference>
<comment type="similarity">
    <text evidence="2 9">Belongs to the RecF family.</text>
</comment>
<evidence type="ECO:0000256" key="5">
    <source>
        <dbReference type="ARBA" id="ARBA00022705"/>
    </source>
</evidence>
<reference evidence="11 12" key="1">
    <citation type="submission" date="2014-12" db="EMBL/GenBank/DDBJ databases">
        <title>Draft Genome Sequence of Pseudoalteromonas luteoviolacea HI1.</title>
        <authorList>
            <person name="Asahina A.Y."/>
            <person name="Hadfield M.G."/>
        </authorList>
    </citation>
    <scope>NUCLEOTIDE SEQUENCE [LARGE SCALE GENOMIC DNA]</scope>
    <source>
        <strain evidence="11 12">HI1</strain>
    </source>
</reference>
<dbReference type="PANTHER" id="PTHR32182:SF0">
    <property type="entry name" value="DNA REPLICATION AND REPAIR PROTEIN RECF"/>
    <property type="match status" value="1"/>
</dbReference>
<comment type="subcellular location">
    <subcellularLocation>
        <location evidence="1 9">Cytoplasm</location>
    </subcellularLocation>
</comment>
<accession>A0A0C1QK86</accession>
<dbReference type="GO" id="GO:0005524">
    <property type="term" value="F:ATP binding"/>
    <property type="evidence" value="ECO:0007669"/>
    <property type="project" value="UniProtKB-UniRule"/>
</dbReference>
<dbReference type="OrthoDB" id="9803889at2"/>
<feature type="domain" description="RecF/RecN/SMC N-terminal" evidence="10">
    <location>
        <begin position="3"/>
        <end position="357"/>
    </location>
</feature>
<evidence type="ECO:0000256" key="8">
    <source>
        <dbReference type="ARBA" id="ARBA00023125"/>
    </source>
</evidence>
<dbReference type="GO" id="GO:0006260">
    <property type="term" value="P:DNA replication"/>
    <property type="evidence" value="ECO:0007669"/>
    <property type="project" value="UniProtKB-UniRule"/>
</dbReference>
<dbReference type="AlphaFoldDB" id="A0A0C1QK86"/>
<dbReference type="InterPro" id="IPR042174">
    <property type="entry name" value="RecF_2"/>
</dbReference>
<dbReference type="PROSITE" id="PS00617">
    <property type="entry name" value="RECF_1"/>
    <property type="match status" value="1"/>
</dbReference>
<dbReference type="InterPro" id="IPR003395">
    <property type="entry name" value="RecF/RecN/SMC_N"/>
</dbReference>
<dbReference type="InterPro" id="IPR018078">
    <property type="entry name" value="DNA-binding_RecF_CS"/>
</dbReference>
<keyword evidence="4 9" id="KW-0963">Cytoplasm</keyword>
<evidence type="ECO:0000256" key="9">
    <source>
        <dbReference type="HAMAP-Rule" id="MF_00365"/>
    </source>
</evidence>
<gene>
    <name evidence="9" type="primary">recF</name>
    <name evidence="11" type="ORF">JF50_19925</name>
</gene>
<dbReference type="Pfam" id="PF02463">
    <property type="entry name" value="SMC_N"/>
    <property type="match status" value="1"/>
</dbReference>
<keyword evidence="8 9" id="KW-0238">DNA-binding</keyword>
<dbReference type="Proteomes" id="UP000031327">
    <property type="component" value="Unassembled WGS sequence"/>
</dbReference>
<protein>
    <recommendedName>
        <fullName evidence="3 9">DNA replication and repair protein RecF</fullName>
    </recommendedName>
</protein>
<dbReference type="GO" id="GO:0003697">
    <property type="term" value="F:single-stranded DNA binding"/>
    <property type="evidence" value="ECO:0007669"/>
    <property type="project" value="UniProtKB-UniRule"/>
</dbReference>
<proteinExistence type="inferred from homology"/>
<evidence type="ECO:0000259" key="10">
    <source>
        <dbReference type="Pfam" id="PF02463"/>
    </source>
</evidence>
<evidence type="ECO:0000256" key="7">
    <source>
        <dbReference type="ARBA" id="ARBA00022840"/>
    </source>
</evidence>
<evidence type="ECO:0000256" key="6">
    <source>
        <dbReference type="ARBA" id="ARBA00022741"/>
    </source>
</evidence>
<organism evidence="11 12">
    <name type="scientific">Pseudoalteromonas luteoviolacea</name>
    <dbReference type="NCBI Taxonomy" id="43657"/>
    <lineage>
        <taxon>Bacteria</taxon>
        <taxon>Pseudomonadati</taxon>
        <taxon>Pseudomonadota</taxon>
        <taxon>Gammaproteobacteria</taxon>
        <taxon>Alteromonadales</taxon>
        <taxon>Pseudoalteromonadaceae</taxon>
        <taxon>Pseudoalteromonas</taxon>
    </lineage>
</organism>
<keyword evidence="6 9" id="KW-0547">Nucleotide-binding</keyword>
<dbReference type="EMBL" id="JWIC01000008">
    <property type="protein sequence ID" value="KID55482.1"/>
    <property type="molecule type" value="Genomic_DNA"/>
</dbReference>
<evidence type="ECO:0000256" key="4">
    <source>
        <dbReference type="ARBA" id="ARBA00022490"/>
    </source>
</evidence>
<dbReference type="HAMAP" id="MF_00365">
    <property type="entry name" value="RecF"/>
    <property type="match status" value="1"/>
</dbReference>
<comment type="function">
    <text evidence="9">The RecF protein is involved in DNA metabolism; it is required for DNA replication and normal SOS inducibility. RecF binds preferentially to single-stranded, linear DNA. It also seems to bind ATP.</text>
</comment>
<dbReference type="GO" id="GO:0009432">
    <property type="term" value="P:SOS response"/>
    <property type="evidence" value="ECO:0007669"/>
    <property type="project" value="UniProtKB-UniRule"/>
</dbReference>
<dbReference type="GO" id="GO:0005737">
    <property type="term" value="C:cytoplasm"/>
    <property type="evidence" value="ECO:0007669"/>
    <property type="project" value="UniProtKB-SubCell"/>
</dbReference>
<evidence type="ECO:0000313" key="11">
    <source>
        <dbReference type="EMBL" id="KID55482.1"/>
    </source>
</evidence>
<evidence type="ECO:0000313" key="12">
    <source>
        <dbReference type="Proteomes" id="UP000031327"/>
    </source>
</evidence>
<name>A0A0C1QK86_9GAMM</name>
<keyword evidence="7 9" id="KW-0067">ATP-binding</keyword>
<dbReference type="GO" id="GO:0000731">
    <property type="term" value="P:DNA synthesis involved in DNA repair"/>
    <property type="evidence" value="ECO:0007669"/>
    <property type="project" value="TreeGrafter"/>
</dbReference>